<sequence>HIQLRFLRGLDLPLSYGHHLNRGHLDDLSIGAETVLSSGLFPNWS</sequence>
<feature type="non-terminal residue" evidence="1">
    <location>
        <position position="1"/>
    </location>
</feature>
<dbReference type="EMBL" id="BARV01045709">
    <property type="protein sequence ID" value="GAI70981.1"/>
    <property type="molecule type" value="Genomic_DNA"/>
</dbReference>
<dbReference type="AlphaFoldDB" id="X1RVP2"/>
<name>X1RVP2_9ZZZZ</name>
<protein>
    <submittedName>
        <fullName evidence="1">Uncharacterized protein</fullName>
    </submittedName>
</protein>
<organism evidence="1">
    <name type="scientific">marine sediment metagenome</name>
    <dbReference type="NCBI Taxonomy" id="412755"/>
    <lineage>
        <taxon>unclassified sequences</taxon>
        <taxon>metagenomes</taxon>
        <taxon>ecological metagenomes</taxon>
    </lineage>
</organism>
<evidence type="ECO:0000313" key="1">
    <source>
        <dbReference type="EMBL" id="GAI70981.1"/>
    </source>
</evidence>
<comment type="caution">
    <text evidence="1">The sequence shown here is derived from an EMBL/GenBank/DDBJ whole genome shotgun (WGS) entry which is preliminary data.</text>
</comment>
<accession>X1RVP2</accession>
<gene>
    <name evidence="1" type="ORF">S06H3_66758</name>
</gene>
<proteinExistence type="predicted"/>
<reference evidence="1" key="1">
    <citation type="journal article" date="2014" name="Front. Microbiol.">
        <title>High frequency of phylogenetically diverse reductive dehalogenase-homologous genes in deep subseafloor sedimentary metagenomes.</title>
        <authorList>
            <person name="Kawai M."/>
            <person name="Futagami T."/>
            <person name="Toyoda A."/>
            <person name="Takaki Y."/>
            <person name="Nishi S."/>
            <person name="Hori S."/>
            <person name="Arai W."/>
            <person name="Tsubouchi T."/>
            <person name="Morono Y."/>
            <person name="Uchiyama I."/>
            <person name="Ito T."/>
            <person name="Fujiyama A."/>
            <person name="Inagaki F."/>
            <person name="Takami H."/>
        </authorList>
    </citation>
    <scope>NUCLEOTIDE SEQUENCE</scope>
    <source>
        <strain evidence="1">Expedition CK06-06</strain>
    </source>
</reference>